<dbReference type="AlphaFoldDB" id="A0A2A4WZQ2"/>
<dbReference type="GO" id="GO:0005524">
    <property type="term" value="F:ATP binding"/>
    <property type="evidence" value="ECO:0007669"/>
    <property type="project" value="UniProtKB-KW"/>
</dbReference>
<dbReference type="InterPro" id="IPR011545">
    <property type="entry name" value="DEAD/DEAH_box_helicase_dom"/>
</dbReference>
<accession>A0A2A4WZQ2</accession>
<evidence type="ECO:0000259" key="9">
    <source>
        <dbReference type="PROSITE" id="PS51194"/>
    </source>
</evidence>
<evidence type="ECO:0000256" key="3">
    <source>
        <dbReference type="ARBA" id="ARBA00022806"/>
    </source>
</evidence>
<comment type="caution">
    <text evidence="11">The sequence shown here is derived from an EMBL/GenBank/DDBJ whole genome shotgun (WGS) entry which is preliminary data.</text>
</comment>
<proteinExistence type="inferred from homology"/>
<evidence type="ECO:0000256" key="6">
    <source>
        <dbReference type="PROSITE-ProRule" id="PRU00552"/>
    </source>
</evidence>
<organism evidence="11 12">
    <name type="scientific">Aerophobetes bacterium</name>
    <dbReference type="NCBI Taxonomy" id="2030807"/>
    <lineage>
        <taxon>Bacteria</taxon>
        <taxon>Candidatus Aerophobota</taxon>
    </lineage>
</organism>
<dbReference type="CDD" id="cd18787">
    <property type="entry name" value="SF2_C_DEAD"/>
    <property type="match status" value="1"/>
</dbReference>
<dbReference type="PROSITE" id="PS51194">
    <property type="entry name" value="HELICASE_CTER"/>
    <property type="match status" value="1"/>
</dbReference>
<feature type="short sequence motif" description="Q motif" evidence="6">
    <location>
        <begin position="30"/>
        <end position="58"/>
    </location>
</feature>
<keyword evidence="4" id="KW-0067">ATP-binding</keyword>
<gene>
    <name evidence="11" type="ORF">COB21_05530</name>
</gene>
<dbReference type="SMART" id="SM00490">
    <property type="entry name" value="HELICc"/>
    <property type="match status" value="1"/>
</dbReference>
<feature type="compositionally biased region" description="Basic and acidic residues" evidence="7">
    <location>
        <begin position="413"/>
        <end position="431"/>
    </location>
</feature>
<evidence type="ECO:0000256" key="5">
    <source>
        <dbReference type="ARBA" id="ARBA00038437"/>
    </source>
</evidence>
<feature type="compositionally biased region" description="Polar residues" evidence="7">
    <location>
        <begin position="445"/>
        <end position="457"/>
    </location>
</feature>
<dbReference type="SMART" id="SM00487">
    <property type="entry name" value="DEXDc"/>
    <property type="match status" value="1"/>
</dbReference>
<protein>
    <submittedName>
        <fullName evidence="11">ATP-dependent RNA helicase</fullName>
    </submittedName>
</protein>
<evidence type="ECO:0000256" key="4">
    <source>
        <dbReference type="ARBA" id="ARBA00022840"/>
    </source>
</evidence>
<dbReference type="CDD" id="cd00268">
    <property type="entry name" value="DEADc"/>
    <property type="match status" value="1"/>
</dbReference>
<sequence length="457" mass="51173">MPLALGKILLLNNVMPKAYTNAFMRGENMETFQEMELPQALLDTLQKMQFTTPTPIQAEAIPPALKGQDVLGSAQTGTGKTAAFGIPLVAHLLSNHVGSALVMTPTRELAAQVLRHIQDILGNQTPIQTALLIGGDSMYTQLKKLRRNPRIVVGTPGRINDHLRRGSLNLEETDFLVLDETDRMLDMGFSIQIEDVLRHMKEERQTLLFSATLPKNIVSLTKRYLNNPVRVSVSPTSSPAANVEQETVQISKKEKYPRLLAELEKREGSVLVFINTKHGTQNMADDLSDEGYTVEAIHGDLRQRKRDRVIADFRRKKYRILVATDVAARGLDIPHIEHVINYDLPQCEEDYIHRIGRTGRAGAEGKALNFVSPSDQRKWRAIENLLDPERAASRPQHNDSNRSSRGNNNPRRRSNDRSQGNDRQARSDSRYKPGGNRKGGKPSSKRGNSGRFTSKRG</sequence>
<keyword evidence="3 11" id="KW-0347">Helicase</keyword>
<dbReference type="PROSITE" id="PS51192">
    <property type="entry name" value="HELICASE_ATP_BIND_1"/>
    <property type="match status" value="1"/>
</dbReference>
<dbReference type="PANTHER" id="PTHR47959">
    <property type="entry name" value="ATP-DEPENDENT RNA HELICASE RHLE-RELATED"/>
    <property type="match status" value="1"/>
</dbReference>
<evidence type="ECO:0000256" key="7">
    <source>
        <dbReference type="SAM" id="MobiDB-lite"/>
    </source>
</evidence>
<evidence type="ECO:0000256" key="2">
    <source>
        <dbReference type="ARBA" id="ARBA00022801"/>
    </source>
</evidence>
<name>A0A2A4WZQ2_UNCAE</name>
<dbReference type="GO" id="GO:0003724">
    <property type="term" value="F:RNA helicase activity"/>
    <property type="evidence" value="ECO:0007669"/>
    <property type="project" value="InterPro"/>
</dbReference>
<dbReference type="PANTHER" id="PTHR47959:SF1">
    <property type="entry name" value="ATP-DEPENDENT RNA HELICASE DBPA"/>
    <property type="match status" value="1"/>
</dbReference>
<keyword evidence="1" id="KW-0547">Nucleotide-binding</keyword>
<evidence type="ECO:0000313" key="11">
    <source>
        <dbReference type="EMBL" id="PCI75541.1"/>
    </source>
</evidence>
<dbReference type="InterPro" id="IPR044742">
    <property type="entry name" value="DEAD/DEAH_RhlB"/>
</dbReference>
<feature type="domain" description="Helicase C-terminal" evidence="9">
    <location>
        <begin position="255"/>
        <end position="401"/>
    </location>
</feature>
<feature type="region of interest" description="Disordered" evidence="7">
    <location>
        <begin position="385"/>
        <end position="457"/>
    </location>
</feature>
<evidence type="ECO:0000259" key="10">
    <source>
        <dbReference type="PROSITE" id="PS51195"/>
    </source>
</evidence>
<feature type="domain" description="Helicase ATP-binding" evidence="8">
    <location>
        <begin position="61"/>
        <end position="231"/>
    </location>
</feature>
<dbReference type="InterPro" id="IPR014001">
    <property type="entry name" value="Helicase_ATP-bd"/>
</dbReference>
<evidence type="ECO:0000256" key="1">
    <source>
        <dbReference type="ARBA" id="ARBA00022741"/>
    </source>
</evidence>
<dbReference type="Pfam" id="PF00270">
    <property type="entry name" value="DEAD"/>
    <property type="match status" value="1"/>
</dbReference>
<reference evidence="12" key="1">
    <citation type="submission" date="2017-08" db="EMBL/GenBank/DDBJ databases">
        <title>A dynamic microbial community with high functional redundancy inhabits the cold, oxic subseafloor aquifer.</title>
        <authorList>
            <person name="Tully B.J."/>
            <person name="Wheat C.G."/>
            <person name="Glazer B.T."/>
            <person name="Huber J.A."/>
        </authorList>
    </citation>
    <scope>NUCLEOTIDE SEQUENCE [LARGE SCALE GENOMIC DNA]</scope>
</reference>
<dbReference type="InterPro" id="IPR027417">
    <property type="entry name" value="P-loop_NTPase"/>
</dbReference>
<dbReference type="Proteomes" id="UP000218775">
    <property type="component" value="Unassembled WGS sequence"/>
</dbReference>
<dbReference type="EMBL" id="NVUK01000045">
    <property type="protein sequence ID" value="PCI75541.1"/>
    <property type="molecule type" value="Genomic_DNA"/>
</dbReference>
<dbReference type="GO" id="GO:0003676">
    <property type="term" value="F:nucleic acid binding"/>
    <property type="evidence" value="ECO:0007669"/>
    <property type="project" value="InterPro"/>
</dbReference>
<evidence type="ECO:0000313" key="12">
    <source>
        <dbReference type="Proteomes" id="UP000218775"/>
    </source>
</evidence>
<dbReference type="InterPro" id="IPR050079">
    <property type="entry name" value="DEAD_box_RNA_helicase"/>
</dbReference>
<feature type="compositionally biased region" description="Basic and acidic residues" evidence="7">
    <location>
        <begin position="385"/>
        <end position="402"/>
    </location>
</feature>
<dbReference type="Gene3D" id="3.40.50.300">
    <property type="entry name" value="P-loop containing nucleotide triphosphate hydrolases"/>
    <property type="match status" value="2"/>
</dbReference>
<dbReference type="SUPFAM" id="SSF52540">
    <property type="entry name" value="P-loop containing nucleoside triphosphate hydrolases"/>
    <property type="match status" value="1"/>
</dbReference>
<dbReference type="InterPro" id="IPR014014">
    <property type="entry name" value="RNA_helicase_DEAD_Q_motif"/>
</dbReference>
<dbReference type="GO" id="GO:0005829">
    <property type="term" value="C:cytosol"/>
    <property type="evidence" value="ECO:0007669"/>
    <property type="project" value="TreeGrafter"/>
</dbReference>
<dbReference type="GO" id="GO:0016787">
    <property type="term" value="F:hydrolase activity"/>
    <property type="evidence" value="ECO:0007669"/>
    <property type="project" value="UniProtKB-KW"/>
</dbReference>
<dbReference type="PROSITE" id="PS51195">
    <property type="entry name" value="Q_MOTIF"/>
    <property type="match status" value="1"/>
</dbReference>
<comment type="similarity">
    <text evidence="5">Belongs to the DEAD box helicase family.</text>
</comment>
<keyword evidence="2" id="KW-0378">Hydrolase</keyword>
<feature type="domain" description="DEAD-box RNA helicase Q" evidence="10">
    <location>
        <begin position="30"/>
        <end position="58"/>
    </location>
</feature>
<dbReference type="InterPro" id="IPR001650">
    <property type="entry name" value="Helicase_C-like"/>
</dbReference>
<dbReference type="Pfam" id="PF00271">
    <property type="entry name" value="Helicase_C"/>
    <property type="match status" value="1"/>
</dbReference>
<evidence type="ECO:0000259" key="8">
    <source>
        <dbReference type="PROSITE" id="PS51192"/>
    </source>
</evidence>